<feature type="transmembrane region" description="Helical" evidence="4">
    <location>
        <begin position="32"/>
        <end position="52"/>
    </location>
</feature>
<feature type="transmembrane region" description="Helical" evidence="4">
    <location>
        <begin position="120"/>
        <end position="138"/>
    </location>
</feature>
<keyword evidence="3 4" id="KW-0472">Membrane</keyword>
<evidence type="ECO:0000313" key="6">
    <source>
        <dbReference type="EMBL" id="SNQ59642.1"/>
    </source>
</evidence>
<dbReference type="InterPro" id="IPR017896">
    <property type="entry name" value="4Fe4S_Fe-S-bd"/>
</dbReference>
<dbReference type="InterPro" id="IPR052378">
    <property type="entry name" value="NosR_regulator"/>
</dbReference>
<dbReference type="GO" id="GO:0005886">
    <property type="term" value="C:plasma membrane"/>
    <property type="evidence" value="ECO:0007669"/>
    <property type="project" value="UniProtKB-SubCell"/>
</dbReference>
<reference evidence="7" key="1">
    <citation type="submission" date="2017-06" db="EMBL/GenBank/DDBJ databases">
        <authorList>
            <person name="Cremers G."/>
        </authorList>
    </citation>
    <scope>NUCLEOTIDE SEQUENCE [LARGE SCALE GENOMIC DNA]</scope>
</reference>
<gene>
    <name evidence="6" type="ORF">MNV_1250022</name>
</gene>
<proteinExistence type="predicted"/>
<name>A0A284VK83_9EURY</name>
<evidence type="ECO:0000256" key="2">
    <source>
        <dbReference type="ARBA" id="ARBA00022475"/>
    </source>
</evidence>
<evidence type="ECO:0000256" key="1">
    <source>
        <dbReference type="ARBA" id="ARBA00004236"/>
    </source>
</evidence>
<feature type="transmembrane region" description="Helical" evidence="4">
    <location>
        <begin position="408"/>
        <end position="430"/>
    </location>
</feature>
<protein>
    <recommendedName>
        <fullName evidence="5">4Fe-4S ferredoxin-type domain-containing protein</fullName>
    </recommendedName>
</protein>
<evidence type="ECO:0000256" key="3">
    <source>
        <dbReference type="ARBA" id="ARBA00023136"/>
    </source>
</evidence>
<evidence type="ECO:0000256" key="4">
    <source>
        <dbReference type="SAM" id="Phobius"/>
    </source>
</evidence>
<dbReference type="RefSeq" id="WP_096203981.1">
    <property type="nucleotide sequence ID" value="NZ_FZMP01000030.1"/>
</dbReference>
<feature type="transmembrane region" description="Helical" evidence="4">
    <location>
        <begin position="272"/>
        <end position="293"/>
    </location>
</feature>
<dbReference type="PANTHER" id="PTHR30224:SF4">
    <property type="entry name" value="ELECTRON TRANSPORT PROTEIN YCCM-RELATED"/>
    <property type="match status" value="1"/>
</dbReference>
<feature type="transmembrane region" description="Helical" evidence="4">
    <location>
        <begin position="58"/>
        <end position="80"/>
    </location>
</feature>
<dbReference type="EMBL" id="FZMP01000030">
    <property type="protein sequence ID" value="SNQ59642.1"/>
    <property type="molecule type" value="Genomic_DNA"/>
</dbReference>
<dbReference type="AlphaFoldDB" id="A0A284VK83"/>
<feature type="domain" description="4Fe-4S ferredoxin-type" evidence="5">
    <location>
        <begin position="150"/>
        <end position="187"/>
    </location>
</feature>
<feature type="transmembrane region" description="Helical" evidence="4">
    <location>
        <begin position="313"/>
        <end position="334"/>
    </location>
</feature>
<comment type="subcellular location">
    <subcellularLocation>
        <location evidence="1">Cell membrane</location>
    </subcellularLocation>
</comment>
<dbReference type="OrthoDB" id="23833at2157"/>
<evidence type="ECO:0000259" key="5">
    <source>
        <dbReference type="Pfam" id="PF12801"/>
    </source>
</evidence>
<organism evidence="6 7">
    <name type="scientific">Candidatus Methanoperedens nitratireducens</name>
    <dbReference type="NCBI Taxonomy" id="1392998"/>
    <lineage>
        <taxon>Archaea</taxon>
        <taxon>Methanobacteriati</taxon>
        <taxon>Methanobacteriota</taxon>
        <taxon>Stenosarchaea group</taxon>
        <taxon>Methanomicrobia</taxon>
        <taxon>Methanosarcinales</taxon>
        <taxon>ANME-2 cluster</taxon>
        <taxon>Candidatus Methanoperedentaceae</taxon>
        <taxon>Candidatus Methanoperedens</taxon>
    </lineage>
</organism>
<keyword evidence="4" id="KW-1133">Transmembrane helix</keyword>
<evidence type="ECO:0000313" key="7">
    <source>
        <dbReference type="Proteomes" id="UP000218615"/>
    </source>
</evidence>
<dbReference type="PANTHER" id="PTHR30224">
    <property type="entry name" value="ELECTRON TRANSPORT PROTEIN"/>
    <property type="match status" value="1"/>
</dbReference>
<feature type="domain" description="4Fe-4S ferredoxin-type" evidence="5">
    <location>
        <begin position="66"/>
        <end position="99"/>
    </location>
</feature>
<keyword evidence="7" id="KW-1185">Reference proteome</keyword>
<dbReference type="STRING" id="1392998.ANME2D_03108"/>
<sequence length="468" mass="53138">MENGRTNRDKGKYDLLQHDAIASFFKNRKTQFLFQLPAALFLAIVVVAGFFGTQNSNLNLATISIWVIWWSLLIISLALFGRVWCFMCPFGATGDWVQRRAFYKKVNDVFSLNRKLPARFRNLSLAAIFFLVITWADFQFNLVNSPLNTAYFIVVLLAIIVIVSTIFERRSFCRYVCPITGLAGLYSMFAPSELRAKEKETCKTCKEKYCISGNEKGYPCPVFEYPGTMEKNTHCILCTECAKTCHRSNISFNLRSFAGDLLTLSKTRTDEAIFILMLLGVTVFQTLIMIRPWAGLTTDLMIYTGTDYDSVRFMLFIAVAASPVLVYSAAIGISKLLNRKVIFKDLFMGYAYSIIPLGLMMHLSHNLRHLLEEGTGIIQVISDPFGSGWDLFGTSGYMPAPLLNSNNILLIQWLLMFIGLGFSMSVGRGVSRRMSRENESAYIPVLVFVFIFFVFNLWMFGQPIMHKH</sequence>
<feature type="transmembrane region" description="Helical" evidence="4">
    <location>
        <begin position="150"/>
        <end position="167"/>
    </location>
</feature>
<dbReference type="Proteomes" id="UP000218615">
    <property type="component" value="Unassembled WGS sequence"/>
</dbReference>
<feature type="transmembrane region" description="Helical" evidence="4">
    <location>
        <begin position="346"/>
        <end position="363"/>
    </location>
</feature>
<feature type="transmembrane region" description="Helical" evidence="4">
    <location>
        <begin position="442"/>
        <end position="461"/>
    </location>
</feature>
<keyword evidence="4" id="KW-0812">Transmembrane</keyword>
<dbReference type="Pfam" id="PF12801">
    <property type="entry name" value="Fer4_5"/>
    <property type="match status" value="2"/>
</dbReference>
<accession>A0A284VK83</accession>
<keyword evidence="2" id="KW-1003">Cell membrane</keyword>